<protein>
    <submittedName>
        <fullName evidence="2">Uncharacterized protein</fullName>
    </submittedName>
</protein>
<evidence type="ECO:0000313" key="3">
    <source>
        <dbReference type="Proteomes" id="UP000290106"/>
    </source>
</evidence>
<dbReference type="Proteomes" id="UP000290106">
    <property type="component" value="Unassembled WGS sequence"/>
</dbReference>
<feature type="transmembrane region" description="Helical" evidence="1">
    <location>
        <begin position="111"/>
        <end position="129"/>
    </location>
</feature>
<evidence type="ECO:0000256" key="1">
    <source>
        <dbReference type="SAM" id="Phobius"/>
    </source>
</evidence>
<name>A0A4Q1RI28_9FIRM</name>
<reference evidence="2 3" key="1">
    <citation type="submission" date="2019-01" db="EMBL/GenBank/DDBJ databases">
        <title>Blautia sp. nov. KGMB01111 isolated human feces.</title>
        <authorList>
            <person name="Park J.-E."/>
            <person name="Kim J.-S."/>
            <person name="Park S.-H."/>
        </authorList>
    </citation>
    <scope>NUCLEOTIDE SEQUENCE [LARGE SCALE GENOMIC DNA]</scope>
    <source>
        <strain evidence="2 3">KGMB01111</strain>
    </source>
</reference>
<keyword evidence="1" id="KW-0812">Transmembrane</keyword>
<comment type="caution">
    <text evidence="2">The sequence shown here is derived from an EMBL/GenBank/DDBJ whole genome shotgun (WGS) entry which is preliminary data.</text>
</comment>
<accession>A0A4Q1RI28</accession>
<keyword evidence="1" id="KW-1133">Transmembrane helix</keyword>
<proteinExistence type="predicted"/>
<keyword evidence="3" id="KW-1185">Reference proteome</keyword>
<dbReference type="AlphaFoldDB" id="A0A4Q1RI28"/>
<keyword evidence="1" id="KW-0472">Membrane</keyword>
<dbReference type="RefSeq" id="WP_129257827.1">
    <property type="nucleotide sequence ID" value="NZ_SDKC01000001.1"/>
</dbReference>
<organism evidence="2 3">
    <name type="scientific">Blautia faecicola</name>
    <dbReference type="NCBI Taxonomy" id="2509240"/>
    <lineage>
        <taxon>Bacteria</taxon>
        <taxon>Bacillati</taxon>
        <taxon>Bacillota</taxon>
        <taxon>Clostridia</taxon>
        <taxon>Lachnospirales</taxon>
        <taxon>Lachnospiraceae</taxon>
        <taxon>Blautia</taxon>
    </lineage>
</organism>
<feature type="transmembrane region" description="Helical" evidence="1">
    <location>
        <begin position="83"/>
        <end position="105"/>
    </location>
</feature>
<dbReference type="EMBL" id="SDKC01000001">
    <property type="protein sequence ID" value="RXS75356.1"/>
    <property type="molecule type" value="Genomic_DNA"/>
</dbReference>
<sequence length="158" mass="18312">MGRKTSDKITVMKGERKMFQSDVVQDLKKIYKQAAEYSKRKNHIDFYICLKSFLEKEACATGNKDQTLQQYMIASKAYIESDLLTFCISVIALLVSIFTMTNIKWNMSKGINIILMVALIIIVSAWTIYHHIQNRKLKEIYLVLENDKLKTCTVMNTI</sequence>
<gene>
    <name evidence="2" type="ORF">ETP43_09060</name>
</gene>
<evidence type="ECO:0000313" key="2">
    <source>
        <dbReference type="EMBL" id="RXS75356.1"/>
    </source>
</evidence>